<dbReference type="PANTHER" id="PTHR33217:SF8">
    <property type="entry name" value="MUTATOR FAMILY TRANSPOSASE"/>
    <property type="match status" value="1"/>
</dbReference>
<dbReference type="RefSeq" id="WP_343785173.1">
    <property type="nucleotide sequence ID" value="NZ_BAAACZ010000039.1"/>
</dbReference>
<proteinExistence type="inferred from homology"/>
<comment type="similarity">
    <text evidence="2 6">Belongs to the transposase mutator family.</text>
</comment>
<keyword evidence="3 6" id="KW-0815">Transposition</keyword>
<dbReference type="Pfam" id="PF00872">
    <property type="entry name" value="Transposase_mut"/>
    <property type="match status" value="1"/>
</dbReference>
<evidence type="ECO:0000256" key="3">
    <source>
        <dbReference type="ARBA" id="ARBA00022578"/>
    </source>
</evidence>
<dbReference type="NCBIfam" id="NF033543">
    <property type="entry name" value="transpos_IS256"/>
    <property type="match status" value="1"/>
</dbReference>
<keyword evidence="8" id="KW-1185">Reference proteome</keyword>
<evidence type="ECO:0000256" key="5">
    <source>
        <dbReference type="ARBA" id="ARBA00023172"/>
    </source>
</evidence>
<keyword evidence="4 6" id="KW-0238">DNA-binding</keyword>
<organism evidence="7 8">
    <name type="scientific">Alkalibacillus silvisoli</name>
    <dbReference type="NCBI Taxonomy" id="392823"/>
    <lineage>
        <taxon>Bacteria</taxon>
        <taxon>Bacillati</taxon>
        <taxon>Bacillota</taxon>
        <taxon>Bacilli</taxon>
        <taxon>Bacillales</taxon>
        <taxon>Bacillaceae</taxon>
        <taxon>Alkalibacillus</taxon>
    </lineage>
</organism>
<keyword evidence="6" id="KW-0814">Transposable element</keyword>
<name>A0ABN1ACB5_9BACI</name>
<dbReference type="PANTHER" id="PTHR33217">
    <property type="entry name" value="TRANSPOSASE FOR INSERTION SEQUENCE ELEMENT IS1081"/>
    <property type="match status" value="1"/>
</dbReference>
<dbReference type="EMBL" id="BAAACZ010000039">
    <property type="protein sequence ID" value="GAA0472957.1"/>
    <property type="molecule type" value="Genomic_DNA"/>
</dbReference>
<evidence type="ECO:0000256" key="6">
    <source>
        <dbReference type="RuleBase" id="RU365089"/>
    </source>
</evidence>
<dbReference type="InterPro" id="IPR001207">
    <property type="entry name" value="Transposase_mutator"/>
</dbReference>
<dbReference type="Proteomes" id="UP001500740">
    <property type="component" value="Unassembled WGS sequence"/>
</dbReference>
<gene>
    <name evidence="7" type="ORF">GCM10008935_30930</name>
</gene>
<dbReference type="PROSITE" id="PS01007">
    <property type="entry name" value="TRANSPOSASE_MUTATOR"/>
    <property type="match status" value="1"/>
</dbReference>
<comment type="function">
    <text evidence="1 6">Required for the transposition of the insertion element.</text>
</comment>
<evidence type="ECO:0000313" key="8">
    <source>
        <dbReference type="Proteomes" id="UP001500740"/>
    </source>
</evidence>
<evidence type="ECO:0000313" key="7">
    <source>
        <dbReference type="EMBL" id="GAA0472957.1"/>
    </source>
</evidence>
<comment type="caution">
    <text evidence="7">The sequence shown here is derived from an EMBL/GenBank/DDBJ whole genome shotgun (WGS) entry which is preliminary data.</text>
</comment>
<evidence type="ECO:0000256" key="4">
    <source>
        <dbReference type="ARBA" id="ARBA00023125"/>
    </source>
</evidence>
<keyword evidence="5 6" id="KW-0233">DNA recombination</keyword>
<reference evidence="7 8" key="1">
    <citation type="journal article" date="2019" name="Int. J. Syst. Evol. Microbiol.">
        <title>The Global Catalogue of Microorganisms (GCM) 10K type strain sequencing project: providing services to taxonomists for standard genome sequencing and annotation.</title>
        <authorList>
            <consortium name="The Broad Institute Genomics Platform"/>
            <consortium name="The Broad Institute Genome Sequencing Center for Infectious Disease"/>
            <person name="Wu L."/>
            <person name="Ma J."/>
        </authorList>
    </citation>
    <scope>NUCLEOTIDE SEQUENCE [LARGE SCALE GENOMIC DNA]</scope>
    <source>
        <strain evidence="7 8">JCM 14193</strain>
    </source>
</reference>
<evidence type="ECO:0000256" key="1">
    <source>
        <dbReference type="ARBA" id="ARBA00002190"/>
    </source>
</evidence>
<accession>A0ABN1ACB5</accession>
<sequence length="389" mass="45763">MSNSIPQNELSKQIEDLVLGFVKENLEVILKEEMKNFFEVENPELSSSKNGYYERILDTRYGRIPDLSVPRDREGFFQTELFDPYQRREKWLGEAIIEMYYKGFSTREIGSFIERILGNSYSASTISNITDVVVEEIEQWQQRPLRKRYSVLYLDGTYLKLRRKDVDSEVVYIVVGVTDEGYKEIVGFHAGGKESSLGWKEVLVDLRNRGVEEVLLAVFDGLTGLETALKEVFPKTDVQRCITHKMRNTNHSVRKKDREEVAEDLKKVYRVNTKTEAMEKFKDFKNKWNSTYPKVIKSWEEDLSVLLTFLDYPKVIQPQIYTTNTIERTIKEIKKRTHSMNSLPSEKALEKIVYLVSKEFNERWEKRVIVEFTAAKEELKEMFKERFGK</sequence>
<evidence type="ECO:0000256" key="2">
    <source>
        <dbReference type="ARBA" id="ARBA00010961"/>
    </source>
</evidence>
<protein>
    <recommendedName>
        <fullName evidence="6">Mutator family transposase</fullName>
    </recommendedName>
</protein>